<dbReference type="NCBIfam" id="NF003952">
    <property type="entry name" value="PRK05450.1-5"/>
    <property type="match status" value="1"/>
</dbReference>
<dbReference type="PANTHER" id="PTHR42866">
    <property type="entry name" value="3-DEOXY-MANNO-OCTULOSONATE CYTIDYLYLTRANSFERASE"/>
    <property type="match status" value="1"/>
</dbReference>
<evidence type="ECO:0000256" key="3">
    <source>
        <dbReference type="ARBA" id="ARBA00022985"/>
    </source>
</evidence>
<protein>
    <submittedName>
        <fullName evidence="4">Manno-octulosonate cytidylyltransferase</fullName>
        <ecNumber evidence="4">2.7.7.-</ecNumber>
    </submittedName>
</protein>
<keyword evidence="3" id="KW-0448">Lipopolysaccharide biosynthesis</keyword>
<dbReference type="InterPro" id="IPR029044">
    <property type="entry name" value="Nucleotide-diphossugar_trans"/>
</dbReference>
<dbReference type="RefSeq" id="WP_338503353.1">
    <property type="nucleotide sequence ID" value="NZ_CP145607.1"/>
</dbReference>
<evidence type="ECO:0000256" key="1">
    <source>
        <dbReference type="ARBA" id="ARBA00022679"/>
    </source>
</evidence>
<keyword evidence="5" id="KW-1185">Reference proteome</keyword>
<dbReference type="CDD" id="cd02517">
    <property type="entry name" value="CMP-KDO-Synthetase"/>
    <property type="match status" value="1"/>
</dbReference>
<dbReference type="SUPFAM" id="SSF53448">
    <property type="entry name" value="Nucleotide-diphospho-sugar transferases"/>
    <property type="match status" value="1"/>
</dbReference>
<dbReference type="EC" id="2.7.7.-" evidence="4"/>
<dbReference type="InterPro" id="IPR003329">
    <property type="entry name" value="Cytidylyl_trans"/>
</dbReference>
<evidence type="ECO:0000313" key="5">
    <source>
        <dbReference type="Proteomes" id="UP001382935"/>
    </source>
</evidence>
<evidence type="ECO:0000256" key="2">
    <source>
        <dbReference type="ARBA" id="ARBA00022695"/>
    </source>
</evidence>
<organism evidence="4 5">
    <name type="scientific">Sphingomonas kaistensis</name>
    <dbReference type="NCBI Taxonomy" id="298708"/>
    <lineage>
        <taxon>Bacteria</taxon>
        <taxon>Pseudomonadati</taxon>
        <taxon>Pseudomonadota</taxon>
        <taxon>Alphaproteobacteria</taxon>
        <taxon>Sphingomonadales</taxon>
        <taxon>Sphingomonadaceae</taxon>
        <taxon>Sphingomonas</taxon>
    </lineage>
</organism>
<dbReference type="Pfam" id="PF02348">
    <property type="entry name" value="CTP_transf_3"/>
    <property type="match status" value="1"/>
</dbReference>
<gene>
    <name evidence="4" type="ORF">V6R86_07530</name>
</gene>
<dbReference type="Gene3D" id="3.90.550.10">
    <property type="entry name" value="Spore Coat Polysaccharide Biosynthesis Protein SpsA, Chain A"/>
    <property type="match status" value="1"/>
</dbReference>
<dbReference type="GO" id="GO:0016779">
    <property type="term" value="F:nucleotidyltransferase activity"/>
    <property type="evidence" value="ECO:0007669"/>
    <property type="project" value="UniProtKB-KW"/>
</dbReference>
<dbReference type="NCBIfam" id="NF003950">
    <property type="entry name" value="PRK05450.1-3"/>
    <property type="match status" value="1"/>
</dbReference>
<name>A0ABZ2G0A2_9SPHN</name>
<keyword evidence="2 4" id="KW-0548">Nucleotidyltransferase</keyword>
<dbReference type="InterPro" id="IPR004528">
    <property type="entry name" value="KdsB"/>
</dbReference>
<proteinExistence type="predicted"/>
<accession>A0ABZ2G0A2</accession>
<dbReference type="PANTHER" id="PTHR42866:SF2">
    <property type="entry name" value="3-DEOXY-MANNO-OCTULOSONATE CYTIDYLYLTRANSFERASE, MITOCHONDRIAL"/>
    <property type="match status" value="1"/>
</dbReference>
<dbReference type="Proteomes" id="UP001382935">
    <property type="component" value="Chromosome"/>
</dbReference>
<sequence length="266" mass="28846">MVADFAVLIPARFASTRYPGKPLATLRGATGIAKTLVQRSWECASGIEGCRGVWVATDDERIAAEVERFGGQVVMTSPECANGTERCADALRTLDCDADVIVNLQGDAPLTPAWMVPQLVERLTDDPQLAMTTAAIRCNATMLEHLQTDEAAGRVGGTTAVFDRHQRALYFSKRIIPYLPADARNQAPVFLHLGVYAYRRAALRDYAAAEPSVLEQSEGLEQLRFLDLGLPVGVCTAEPLGWDPIELNNPSDVPVIERLLAARGIA</sequence>
<evidence type="ECO:0000313" key="4">
    <source>
        <dbReference type="EMBL" id="WWM70527.1"/>
    </source>
</evidence>
<keyword evidence="1 4" id="KW-0808">Transferase</keyword>
<dbReference type="EMBL" id="CP145607">
    <property type="protein sequence ID" value="WWM70527.1"/>
    <property type="molecule type" value="Genomic_DNA"/>
</dbReference>
<reference evidence="4 5" key="1">
    <citation type="submission" date="2024-02" db="EMBL/GenBank/DDBJ databases">
        <title>Full genome sequence of Sphingomonas kaistensis.</title>
        <authorList>
            <person name="Poletto B.L."/>
            <person name="Silva G."/>
            <person name="Galante D."/>
            <person name="Campos K.R."/>
            <person name="Santos M.B.N."/>
            <person name="Sacchi C.T."/>
        </authorList>
    </citation>
    <scope>NUCLEOTIDE SEQUENCE [LARGE SCALE GENOMIC DNA]</scope>
    <source>
        <strain evidence="4 5">MA4R</strain>
    </source>
</reference>